<gene>
    <name evidence="2" type="ORF">NAEGRDRAFT_64422</name>
</gene>
<dbReference type="InParanoid" id="D2V6G0"/>
<evidence type="ECO:0000313" key="3">
    <source>
        <dbReference type="Proteomes" id="UP000006671"/>
    </source>
</evidence>
<protein>
    <submittedName>
        <fullName evidence="2">Predicted protein</fullName>
    </submittedName>
</protein>
<evidence type="ECO:0000256" key="1">
    <source>
        <dbReference type="SAM" id="SignalP"/>
    </source>
</evidence>
<dbReference type="AlphaFoldDB" id="D2V6G0"/>
<dbReference type="KEGG" id="ngr:NAEGRDRAFT_64422"/>
<feature type="chain" id="PRO_5003037294" evidence="1">
    <location>
        <begin position="24"/>
        <end position="258"/>
    </location>
</feature>
<proteinExistence type="predicted"/>
<dbReference type="EMBL" id="GG738854">
    <property type="protein sequence ID" value="EFC47566.1"/>
    <property type="molecule type" value="Genomic_DNA"/>
</dbReference>
<dbReference type="GeneID" id="8861631"/>
<reference evidence="2 3" key="1">
    <citation type="journal article" date="2010" name="Cell">
        <title>The genome of Naegleria gruberi illuminates early eukaryotic versatility.</title>
        <authorList>
            <person name="Fritz-Laylin L.K."/>
            <person name="Prochnik S.E."/>
            <person name="Ginger M.L."/>
            <person name="Dacks J.B."/>
            <person name="Carpenter M.L."/>
            <person name="Field M.C."/>
            <person name="Kuo A."/>
            <person name="Paredez A."/>
            <person name="Chapman J."/>
            <person name="Pham J."/>
            <person name="Shu S."/>
            <person name="Neupane R."/>
            <person name="Cipriano M."/>
            <person name="Mancuso J."/>
            <person name="Tu H."/>
            <person name="Salamov A."/>
            <person name="Lindquist E."/>
            <person name="Shapiro H."/>
            <person name="Lucas S."/>
            <person name="Grigoriev I.V."/>
            <person name="Cande W.Z."/>
            <person name="Fulton C."/>
            <person name="Rokhsar D.S."/>
            <person name="Dawson S.C."/>
        </authorList>
    </citation>
    <scope>NUCLEOTIDE SEQUENCE [LARGE SCALE GENOMIC DNA]</scope>
    <source>
        <strain evidence="2 3">NEG-M</strain>
    </source>
</reference>
<accession>D2V6G0</accession>
<sequence>MQRSTFVIATFLLVCLLAVGITGSQLTREERTQVKRLFNKIIDKRVDKLIKKIERRSTYQEEADVVEESLMAHFLRIVNKFGLQQTKQLIIKALQVIDKSKIKYIESADLAANMQLSDESLAGYFFQVLSILGEKAFRTVFSLIDRFVDPTPPPPGASHKYRTQGDYDEMSDQLVTLWDYFWYVVGQIGSSAAVRIFNVIRRIFGDGPREQSDSAIALDFRQMVITAFPHMAQYINANWKDGKTMNWKEFYTLAFPNK</sequence>
<feature type="signal peptide" evidence="1">
    <location>
        <begin position="1"/>
        <end position="23"/>
    </location>
</feature>
<name>D2V6G0_NAEGR</name>
<organism evidence="3">
    <name type="scientific">Naegleria gruberi</name>
    <name type="common">Amoeba</name>
    <dbReference type="NCBI Taxonomy" id="5762"/>
    <lineage>
        <taxon>Eukaryota</taxon>
        <taxon>Discoba</taxon>
        <taxon>Heterolobosea</taxon>
        <taxon>Tetramitia</taxon>
        <taxon>Eutetramitia</taxon>
        <taxon>Vahlkampfiidae</taxon>
        <taxon>Naegleria</taxon>
    </lineage>
</organism>
<evidence type="ECO:0000313" key="2">
    <source>
        <dbReference type="EMBL" id="EFC47566.1"/>
    </source>
</evidence>
<keyword evidence="3" id="KW-1185">Reference proteome</keyword>
<dbReference type="Proteomes" id="UP000006671">
    <property type="component" value="Unassembled WGS sequence"/>
</dbReference>
<keyword evidence="1" id="KW-0732">Signal</keyword>
<dbReference type="RefSeq" id="XP_002680310.1">
    <property type="nucleotide sequence ID" value="XM_002680264.1"/>
</dbReference>
<dbReference type="VEuPathDB" id="AmoebaDB:NAEGRDRAFT_64422"/>